<accession>A0AAW2QLQ6</accession>
<reference evidence="4" key="1">
    <citation type="submission" date="2020-06" db="EMBL/GenBank/DDBJ databases">
        <authorList>
            <person name="Li T."/>
            <person name="Hu X."/>
            <person name="Zhang T."/>
            <person name="Song X."/>
            <person name="Zhang H."/>
            <person name="Dai N."/>
            <person name="Sheng W."/>
            <person name="Hou X."/>
            <person name="Wei L."/>
        </authorList>
    </citation>
    <scope>NUCLEOTIDE SEQUENCE</scope>
    <source>
        <strain evidence="4">KEN8</strain>
        <tissue evidence="4">Leaf</tissue>
    </source>
</reference>
<dbReference type="GO" id="GO:0007052">
    <property type="term" value="P:mitotic spindle organization"/>
    <property type="evidence" value="ECO:0007669"/>
    <property type="project" value="TreeGrafter"/>
</dbReference>
<comment type="caution">
    <text evidence="4">The sequence shown here is derived from an EMBL/GenBank/DDBJ whole genome shotgun (WGS) entry which is preliminary data.</text>
</comment>
<dbReference type="AlphaFoldDB" id="A0AAW2QLQ6"/>
<dbReference type="InterPro" id="IPR027640">
    <property type="entry name" value="Kinesin-like_fam"/>
</dbReference>
<dbReference type="GO" id="GO:0007018">
    <property type="term" value="P:microtubule-based movement"/>
    <property type="evidence" value="ECO:0007669"/>
    <property type="project" value="InterPro"/>
</dbReference>
<name>A0AAW2QLQ6_9LAMI</name>
<evidence type="ECO:0000259" key="3">
    <source>
        <dbReference type="SMART" id="SM01114"/>
    </source>
</evidence>
<evidence type="ECO:0000256" key="1">
    <source>
        <dbReference type="SAM" id="Coils"/>
    </source>
</evidence>
<reference evidence="4" key="2">
    <citation type="journal article" date="2024" name="Plant">
        <title>Genomic evolution and insights into agronomic trait innovations of Sesamum species.</title>
        <authorList>
            <person name="Miao H."/>
            <person name="Wang L."/>
            <person name="Qu L."/>
            <person name="Liu H."/>
            <person name="Sun Y."/>
            <person name="Le M."/>
            <person name="Wang Q."/>
            <person name="Wei S."/>
            <person name="Zheng Y."/>
            <person name="Lin W."/>
            <person name="Duan Y."/>
            <person name="Cao H."/>
            <person name="Xiong S."/>
            <person name="Wang X."/>
            <person name="Wei L."/>
            <person name="Li C."/>
            <person name="Ma Q."/>
            <person name="Ju M."/>
            <person name="Zhao R."/>
            <person name="Li G."/>
            <person name="Mu C."/>
            <person name="Tian Q."/>
            <person name="Mei H."/>
            <person name="Zhang T."/>
            <person name="Gao T."/>
            <person name="Zhang H."/>
        </authorList>
    </citation>
    <scope>NUCLEOTIDE SEQUENCE</scope>
    <source>
        <strain evidence="4">KEN8</strain>
    </source>
</reference>
<feature type="compositionally biased region" description="Basic and acidic residues" evidence="2">
    <location>
        <begin position="206"/>
        <end position="225"/>
    </location>
</feature>
<keyword evidence="1" id="KW-0175">Coiled coil</keyword>
<dbReference type="PANTHER" id="PTHR47969:SF6">
    <property type="entry name" value="KINESIN-LIKE PROTEIN KIN-4C"/>
    <property type="match status" value="1"/>
</dbReference>
<dbReference type="InterPro" id="IPR033467">
    <property type="entry name" value="Tesmin/TSO1-like_CXC"/>
</dbReference>
<gene>
    <name evidence="4" type="ORF">Scaly_1104500</name>
</gene>
<organism evidence="4">
    <name type="scientific">Sesamum calycinum</name>
    <dbReference type="NCBI Taxonomy" id="2727403"/>
    <lineage>
        <taxon>Eukaryota</taxon>
        <taxon>Viridiplantae</taxon>
        <taxon>Streptophyta</taxon>
        <taxon>Embryophyta</taxon>
        <taxon>Tracheophyta</taxon>
        <taxon>Spermatophyta</taxon>
        <taxon>Magnoliopsida</taxon>
        <taxon>eudicotyledons</taxon>
        <taxon>Gunneridae</taxon>
        <taxon>Pentapetalae</taxon>
        <taxon>asterids</taxon>
        <taxon>lamiids</taxon>
        <taxon>Lamiales</taxon>
        <taxon>Pedaliaceae</taxon>
        <taxon>Sesamum</taxon>
    </lineage>
</organism>
<dbReference type="GO" id="GO:0051231">
    <property type="term" value="P:spindle elongation"/>
    <property type="evidence" value="ECO:0007669"/>
    <property type="project" value="TreeGrafter"/>
</dbReference>
<feature type="domain" description="Tesmin/TSO1-like CXC" evidence="3">
    <location>
        <begin position="259"/>
        <end position="303"/>
    </location>
</feature>
<feature type="compositionally biased region" description="Basic residues" evidence="2">
    <location>
        <begin position="226"/>
        <end position="237"/>
    </location>
</feature>
<protein>
    <submittedName>
        <fullName evidence="4">Kinesin-like protein KIN-4C</fullName>
    </submittedName>
</protein>
<proteinExistence type="predicted"/>
<feature type="region of interest" description="Disordered" evidence="2">
    <location>
        <begin position="200"/>
        <end position="242"/>
    </location>
</feature>
<dbReference type="PANTHER" id="PTHR47969">
    <property type="entry name" value="CHROMOSOME-ASSOCIATED KINESIN KIF4A-RELATED"/>
    <property type="match status" value="1"/>
</dbReference>
<dbReference type="EMBL" id="JACGWM010000006">
    <property type="protein sequence ID" value="KAL0368856.1"/>
    <property type="molecule type" value="Genomic_DNA"/>
</dbReference>
<evidence type="ECO:0000256" key="2">
    <source>
        <dbReference type="SAM" id="MobiDB-lite"/>
    </source>
</evidence>
<dbReference type="GO" id="GO:0005875">
    <property type="term" value="C:microtubule associated complex"/>
    <property type="evidence" value="ECO:0007669"/>
    <property type="project" value="TreeGrafter"/>
</dbReference>
<dbReference type="SMART" id="SM01114">
    <property type="entry name" value="CXC"/>
    <property type="match status" value="1"/>
</dbReference>
<sequence>MSRRAKMGEEVARLKEEALIGKQQNLSEFPQSMSPGARNSRIFALENMLATSSSTLVSMASQLSEAEERERAFSGRGRWNQVRSVAEAKNIMNFLFNLAASSRCQLRDREVDCREKDAEIRDLKEKVVNLVRQVELQKSELGRQENLVKLALQRHAKEMKEACGTCVMNNSDGHAYDLRPKGSLSSSILNSGVYAFELEDMDTSDDDQREHPRLLDDEDREWVRTKEKKKRQAKKRNSKTDSHVETAVDLEHLVVATSVEPVCCSCSKSSSCKTSRCECRAASGNCTPSCGCGPTKCSNREEVIGKELLHPETAGNMLDTDETERSKNLASHGAMLLQTAMSDKPVNTNDGGVIRKPLSDIGNNLANASVPKPNLRKKWRKSVIQLVPATPIESQAQNVDVPEQAKSNGEIDIPLKLPRAMRSTLTSNNQLKERNSDQPNESVNNEVQKFALLVLILVEDLVSRQQVMMDTPIGYNSAFWYVDTTLSMIGSMKGGSGSPPCASTSKVLVVARTMLAATVFEFQNRSCRATKMQTACGSLIVLAQPAFAYPRRVAGSLGMFIVSWHGKYKDLISDLIPLRRTPFLDLHRLSHGGLSGGFSKIGGSNRGGKWGSKLSGEFLLKNGYFRFWDSGVCCRGVLAVS</sequence>
<evidence type="ECO:0000313" key="4">
    <source>
        <dbReference type="EMBL" id="KAL0368856.1"/>
    </source>
</evidence>
<dbReference type="GO" id="GO:0003777">
    <property type="term" value="F:microtubule motor activity"/>
    <property type="evidence" value="ECO:0007669"/>
    <property type="project" value="InterPro"/>
</dbReference>
<feature type="coiled-coil region" evidence="1">
    <location>
        <begin position="106"/>
        <end position="140"/>
    </location>
</feature>